<keyword evidence="12" id="KW-1185">Reference proteome</keyword>
<reference evidence="11 12" key="1">
    <citation type="submission" date="2023-03" db="EMBL/GenBank/DDBJ databases">
        <title>Draft genome sequence of the bacteria which degrade cell wall of Tricholomamatutake.</title>
        <authorList>
            <person name="Konishi Y."/>
            <person name="Fukuta Y."/>
            <person name="Shirasaka N."/>
        </authorList>
    </citation>
    <scope>NUCLEOTIDE SEQUENCE [LARGE SCALE GENOMIC DNA]</scope>
    <source>
        <strain evidence="12">mu1</strain>
    </source>
</reference>
<dbReference type="InterPro" id="IPR027574">
    <property type="entry name" value="Thiaminase_II"/>
</dbReference>
<proteinExistence type="inferred from homology"/>
<protein>
    <recommendedName>
        <fullName evidence="6 9">Aminopyrimidine aminohydrolase</fullName>
        <ecNumber evidence="5 9">3.5.99.2</ecNumber>
    </recommendedName>
</protein>
<organism evidence="11 12">
    <name type="scientific">Paenibacillus glycanilyticus</name>
    <dbReference type="NCBI Taxonomy" id="126569"/>
    <lineage>
        <taxon>Bacteria</taxon>
        <taxon>Bacillati</taxon>
        <taxon>Bacillota</taxon>
        <taxon>Bacilli</taxon>
        <taxon>Bacillales</taxon>
        <taxon>Paenibacillaceae</taxon>
        <taxon>Paenibacillus</taxon>
    </lineage>
</organism>
<evidence type="ECO:0000259" key="10">
    <source>
        <dbReference type="Pfam" id="PF03070"/>
    </source>
</evidence>
<comment type="caution">
    <text evidence="11">The sequence shown here is derived from an EMBL/GenBank/DDBJ whole genome shotgun (WGS) entry which is preliminary data.</text>
</comment>
<dbReference type="PANTHER" id="PTHR43198">
    <property type="entry name" value="BIFUNCTIONAL TH2 PROTEIN"/>
    <property type="match status" value="1"/>
</dbReference>
<comment type="catalytic activity">
    <reaction evidence="1 9">
        <text>4-amino-5-aminomethyl-2-methylpyrimidine + H2O = 4-amino-5-hydroxymethyl-2-methylpyrimidine + NH4(+)</text>
        <dbReference type="Rhea" id="RHEA:31799"/>
        <dbReference type="ChEBI" id="CHEBI:15377"/>
        <dbReference type="ChEBI" id="CHEBI:16892"/>
        <dbReference type="ChEBI" id="CHEBI:28938"/>
        <dbReference type="ChEBI" id="CHEBI:63416"/>
        <dbReference type="EC" id="3.5.99.2"/>
    </reaction>
</comment>
<dbReference type="InterPro" id="IPR016084">
    <property type="entry name" value="Haem_Oase-like_multi-hlx"/>
</dbReference>
<dbReference type="Proteomes" id="UP001157114">
    <property type="component" value="Unassembled WGS sequence"/>
</dbReference>
<dbReference type="RefSeq" id="WP_284239545.1">
    <property type="nucleotide sequence ID" value="NZ_BSSQ01000013.1"/>
</dbReference>
<dbReference type="InterPro" id="IPR050967">
    <property type="entry name" value="Thiamine_Salvage_TenA"/>
</dbReference>
<name>A0ABQ6GHI2_9BACL</name>
<keyword evidence="7 9" id="KW-0784">Thiamine biosynthesis</keyword>
<evidence type="ECO:0000313" key="12">
    <source>
        <dbReference type="Proteomes" id="UP001157114"/>
    </source>
</evidence>
<dbReference type="SUPFAM" id="SSF48613">
    <property type="entry name" value="Heme oxygenase-like"/>
    <property type="match status" value="1"/>
</dbReference>
<dbReference type="Gene3D" id="1.20.910.10">
    <property type="entry name" value="Heme oxygenase-like"/>
    <property type="match status" value="1"/>
</dbReference>
<comment type="subunit">
    <text evidence="4">Homotetramer.</text>
</comment>
<evidence type="ECO:0000256" key="2">
    <source>
        <dbReference type="ARBA" id="ARBA00004948"/>
    </source>
</evidence>
<keyword evidence="9" id="KW-0378">Hydrolase</keyword>
<dbReference type="EMBL" id="BSSQ01000013">
    <property type="protein sequence ID" value="GLX68771.1"/>
    <property type="molecule type" value="Genomic_DNA"/>
</dbReference>
<dbReference type="PANTHER" id="PTHR43198:SF2">
    <property type="entry name" value="SI:CH1073-67J19.1-RELATED"/>
    <property type="match status" value="1"/>
</dbReference>
<gene>
    <name evidence="11" type="ORF">MU1_31160</name>
</gene>
<dbReference type="PIRSF" id="PIRSF003170">
    <property type="entry name" value="Pet18p"/>
    <property type="match status" value="1"/>
</dbReference>
<comment type="similarity">
    <text evidence="3 9">Belongs to the TenA family.</text>
</comment>
<evidence type="ECO:0000256" key="4">
    <source>
        <dbReference type="ARBA" id="ARBA00011881"/>
    </source>
</evidence>
<evidence type="ECO:0000256" key="7">
    <source>
        <dbReference type="ARBA" id="ARBA00022977"/>
    </source>
</evidence>
<evidence type="ECO:0000313" key="11">
    <source>
        <dbReference type="EMBL" id="GLX68771.1"/>
    </source>
</evidence>
<feature type="domain" description="Thiaminase-2/PQQC" evidence="10">
    <location>
        <begin position="18"/>
        <end position="224"/>
    </location>
</feature>
<evidence type="ECO:0000256" key="8">
    <source>
        <dbReference type="ARBA" id="ARBA00048337"/>
    </source>
</evidence>
<dbReference type="CDD" id="cd19366">
    <property type="entry name" value="TenA_C_BhTenA-like"/>
    <property type="match status" value="1"/>
</dbReference>
<dbReference type="InterPro" id="IPR026285">
    <property type="entry name" value="TenA_E"/>
</dbReference>
<sequence>MMNTTTQAGAFSERLYQSSKEIWEQSHRHPFLEELKAGTLDPAKFIYYLKQDYVYLIDYAKMFAYGSIKANDLLTMGKFSELSHSILNVEMGLHRLYAERFGITREELENTEPSPTTIAYTKYLLDVAAHGTLAEVAAAILPCMWSYREIGVLFAAAPGALDHALYRDWILMYSSDEFGELTDWCIGIMDQLAEGLPEPELAKIERHFVMASKLEYMFWDMAYREEAWPV</sequence>
<accession>A0ABQ6GHI2</accession>
<comment type="function">
    <text evidence="9">Catalyzes an amino-pyrimidine hydrolysis reaction at the C5' of the pyrimidine moiety of thiamine compounds, a reaction that is part of a thiamine salvage pathway. Thus, catalyzes the conversion of 4-amino-5-aminomethyl-2-methylpyrimidine to 4-amino-5-hydroxymethyl-2-methylpyrimidine (HMP).</text>
</comment>
<dbReference type="InterPro" id="IPR004305">
    <property type="entry name" value="Thiaminase-2/PQQC"/>
</dbReference>
<dbReference type="NCBIfam" id="TIGR04306">
    <property type="entry name" value="salvage_TenA"/>
    <property type="match status" value="1"/>
</dbReference>
<evidence type="ECO:0000256" key="9">
    <source>
        <dbReference type="PIRNR" id="PIRNR003170"/>
    </source>
</evidence>
<evidence type="ECO:0000256" key="3">
    <source>
        <dbReference type="ARBA" id="ARBA00010264"/>
    </source>
</evidence>
<dbReference type="EC" id="3.5.99.2" evidence="5 9"/>
<evidence type="ECO:0000256" key="5">
    <source>
        <dbReference type="ARBA" id="ARBA00012684"/>
    </source>
</evidence>
<evidence type="ECO:0000256" key="6">
    <source>
        <dbReference type="ARBA" id="ARBA00013647"/>
    </source>
</evidence>
<evidence type="ECO:0000256" key="1">
    <source>
        <dbReference type="ARBA" id="ARBA00001881"/>
    </source>
</evidence>
<comment type="catalytic activity">
    <reaction evidence="8 9">
        <text>thiamine + H2O = 5-(2-hydroxyethyl)-4-methylthiazole + 4-amino-5-hydroxymethyl-2-methylpyrimidine + H(+)</text>
        <dbReference type="Rhea" id="RHEA:17509"/>
        <dbReference type="ChEBI" id="CHEBI:15377"/>
        <dbReference type="ChEBI" id="CHEBI:15378"/>
        <dbReference type="ChEBI" id="CHEBI:16892"/>
        <dbReference type="ChEBI" id="CHEBI:17957"/>
        <dbReference type="ChEBI" id="CHEBI:18385"/>
        <dbReference type="EC" id="3.5.99.2"/>
    </reaction>
</comment>
<dbReference type="Pfam" id="PF03070">
    <property type="entry name" value="TENA_THI-4"/>
    <property type="match status" value="1"/>
</dbReference>
<comment type="pathway">
    <text evidence="2 9">Cofactor biosynthesis; thiamine diphosphate biosynthesis.</text>
</comment>